<evidence type="ECO:0000256" key="3">
    <source>
        <dbReference type="ARBA" id="ARBA00023125"/>
    </source>
</evidence>
<dbReference type="GO" id="GO:0003700">
    <property type="term" value="F:DNA-binding transcription factor activity"/>
    <property type="evidence" value="ECO:0007669"/>
    <property type="project" value="InterPro"/>
</dbReference>
<evidence type="ECO:0000256" key="1">
    <source>
        <dbReference type="ARBA" id="ARBA00022491"/>
    </source>
</evidence>
<dbReference type="Gene3D" id="3.20.80.10">
    <property type="entry name" value="Regulatory factor, effector binding domain"/>
    <property type="match status" value="1"/>
</dbReference>
<dbReference type="RefSeq" id="WP_151681591.1">
    <property type="nucleotide sequence ID" value="NZ_BKZP01000020.1"/>
</dbReference>
<evidence type="ECO:0000313" key="7">
    <source>
        <dbReference type="EMBL" id="GER71285.1"/>
    </source>
</evidence>
<dbReference type="InterPro" id="IPR029442">
    <property type="entry name" value="GyrI-like"/>
</dbReference>
<keyword evidence="1" id="KW-0678">Repressor</keyword>
<dbReference type="SUPFAM" id="SSF55136">
    <property type="entry name" value="Probable bacterial effector-binding domain"/>
    <property type="match status" value="1"/>
</dbReference>
<dbReference type="InterPro" id="IPR047057">
    <property type="entry name" value="MerR_fam"/>
</dbReference>
<reference evidence="7 8" key="1">
    <citation type="submission" date="2019-09" db="EMBL/GenBank/DDBJ databases">
        <title>Draft genome sequence of Bacillus sp. JC-7.</title>
        <authorList>
            <person name="Tanaka N."/>
            <person name="Shiwa Y."/>
            <person name="Fujita N."/>
            <person name="Tanasupawat S."/>
        </authorList>
    </citation>
    <scope>NUCLEOTIDE SEQUENCE [LARGE SCALE GENOMIC DNA]</scope>
    <source>
        <strain evidence="7 8">JC-7</strain>
    </source>
</reference>
<gene>
    <name evidence="7" type="ORF">BpJC7_25880</name>
</gene>
<proteinExistence type="predicted"/>
<feature type="domain" description="HTH merR-type" evidence="6">
    <location>
        <begin position="4"/>
        <end position="73"/>
    </location>
</feature>
<evidence type="ECO:0000256" key="2">
    <source>
        <dbReference type="ARBA" id="ARBA00023015"/>
    </source>
</evidence>
<name>A0A5J4JKR7_9BACI</name>
<dbReference type="Gene3D" id="1.10.1660.10">
    <property type="match status" value="1"/>
</dbReference>
<keyword evidence="4" id="KW-0804">Transcription</keyword>
<dbReference type="Pfam" id="PF13411">
    <property type="entry name" value="MerR_1"/>
    <property type="match status" value="1"/>
</dbReference>
<evidence type="ECO:0000256" key="4">
    <source>
        <dbReference type="ARBA" id="ARBA00023163"/>
    </source>
</evidence>
<evidence type="ECO:0000259" key="6">
    <source>
        <dbReference type="PROSITE" id="PS50937"/>
    </source>
</evidence>
<keyword evidence="3" id="KW-0238">DNA-binding</keyword>
<keyword evidence="5" id="KW-0175">Coiled coil</keyword>
<dbReference type="SMART" id="SM00422">
    <property type="entry name" value="HTH_MERR"/>
    <property type="match status" value="1"/>
</dbReference>
<sequence length="274" mass="31995">MEKYFSIGEMASIHHISRQALIYYDKIDLFKPIKTDDHGYRYYSPSQIPLLREILFLKSIGIKLDTIKEHIQNRNLTTAISLLESHKETIEQEIEQLKATKGHIENRLSLFATVENFKNELYQPMIETFPERKVIFVPFEHQISRKELHLTVMKAWDILNRYSLLPSEGFGTIIRKESLEENDVFRGAGSCIMLPDDVAEIENMFTLPAGEYACMFKYGMPYETQFLDELIEWIHDNHYQVAGDVFDACLLDSTFYGEDQNSDFCQLQIPVKKC</sequence>
<keyword evidence="2" id="KW-0805">Transcription regulation</keyword>
<dbReference type="CDD" id="cd01107">
    <property type="entry name" value="HTH_BmrR"/>
    <property type="match status" value="1"/>
</dbReference>
<keyword evidence="8" id="KW-1185">Reference proteome</keyword>
<evidence type="ECO:0000256" key="5">
    <source>
        <dbReference type="SAM" id="Coils"/>
    </source>
</evidence>
<dbReference type="EMBL" id="BKZQ01000042">
    <property type="protein sequence ID" value="GER71285.1"/>
    <property type="molecule type" value="Genomic_DNA"/>
</dbReference>
<dbReference type="SUPFAM" id="SSF46955">
    <property type="entry name" value="Putative DNA-binding domain"/>
    <property type="match status" value="1"/>
</dbReference>
<dbReference type="PANTHER" id="PTHR30204">
    <property type="entry name" value="REDOX-CYCLING DRUG-SENSING TRANSCRIPTIONAL ACTIVATOR SOXR"/>
    <property type="match status" value="1"/>
</dbReference>
<dbReference type="PANTHER" id="PTHR30204:SF69">
    <property type="entry name" value="MERR-FAMILY TRANSCRIPTIONAL REGULATOR"/>
    <property type="match status" value="1"/>
</dbReference>
<dbReference type="InterPro" id="IPR011256">
    <property type="entry name" value="Reg_factor_effector_dom_sf"/>
</dbReference>
<dbReference type="GO" id="GO:0003677">
    <property type="term" value="F:DNA binding"/>
    <property type="evidence" value="ECO:0007669"/>
    <property type="project" value="UniProtKB-KW"/>
</dbReference>
<dbReference type="Pfam" id="PF06445">
    <property type="entry name" value="GyrI-like"/>
    <property type="match status" value="1"/>
</dbReference>
<dbReference type="InterPro" id="IPR000551">
    <property type="entry name" value="MerR-type_HTH_dom"/>
</dbReference>
<protein>
    <submittedName>
        <fullName evidence="7">MerR family transcriptional regulator</fullName>
    </submittedName>
</protein>
<organism evidence="7 8">
    <name type="scientific">Weizmannia acidilactici</name>
    <dbReference type="NCBI Taxonomy" id="2607726"/>
    <lineage>
        <taxon>Bacteria</taxon>
        <taxon>Bacillati</taxon>
        <taxon>Bacillota</taxon>
        <taxon>Bacilli</taxon>
        <taxon>Bacillales</taxon>
        <taxon>Bacillaceae</taxon>
        <taxon>Heyndrickxia</taxon>
    </lineage>
</organism>
<dbReference type="PROSITE" id="PS50937">
    <property type="entry name" value="HTH_MERR_2"/>
    <property type="match status" value="1"/>
</dbReference>
<dbReference type="InterPro" id="IPR009061">
    <property type="entry name" value="DNA-bd_dom_put_sf"/>
</dbReference>
<dbReference type="AlphaFoldDB" id="A0A5J4JKR7"/>
<evidence type="ECO:0000313" key="8">
    <source>
        <dbReference type="Proteomes" id="UP000391919"/>
    </source>
</evidence>
<comment type="caution">
    <text evidence="7">The sequence shown here is derived from an EMBL/GenBank/DDBJ whole genome shotgun (WGS) entry which is preliminary data.</text>
</comment>
<dbReference type="Proteomes" id="UP000391919">
    <property type="component" value="Unassembled WGS sequence"/>
</dbReference>
<accession>A0A5J4JKR7</accession>
<feature type="coiled-coil region" evidence="5">
    <location>
        <begin position="73"/>
        <end position="107"/>
    </location>
</feature>